<dbReference type="STRING" id="386301.SAMN05216282_103168"/>
<dbReference type="RefSeq" id="WP_241982805.1">
    <property type="nucleotide sequence ID" value="NZ_FNFU01000003.1"/>
</dbReference>
<evidence type="ECO:0000313" key="1">
    <source>
        <dbReference type="EMBL" id="SDK16745.1"/>
    </source>
</evidence>
<name>A0A1G8ZQZ4_9MICO</name>
<dbReference type="EMBL" id="FNFU01000003">
    <property type="protein sequence ID" value="SDK16745.1"/>
    <property type="molecule type" value="Genomic_DNA"/>
</dbReference>
<keyword evidence="2" id="KW-1185">Reference proteome</keyword>
<reference evidence="1 2" key="1">
    <citation type="submission" date="2016-10" db="EMBL/GenBank/DDBJ databases">
        <authorList>
            <person name="de Groot N.N."/>
        </authorList>
    </citation>
    <scope>NUCLEOTIDE SEQUENCE [LARGE SCALE GENOMIC DNA]</scope>
    <source>
        <strain evidence="1 2">CGMCC 1.5382</strain>
    </source>
</reference>
<proteinExistence type="predicted"/>
<protein>
    <recommendedName>
        <fullName evidence="3">Acetone carboxylase</fullName>
    </recommendedName>
</protein>
<accession>A0A1G8ZQZ4</accession>
<sequence>MIGFGTPPEQTSCSRAGCRTGATWRLDWRNPRIHAAGRVKTWLACDEHVDYLREFLAARDFPLTVEPLTADPLAADPLTVEAPAVARQPEAGAE</sequence>
<evidence type="ECO:0008006" key="3">
    <source>
        <dbReference type="Google" id="ProtNLM"/>
    </source>
</evidence>
<dbReference type="Proteomes" id="UP000198701">
    <property type="component" value="Unassembled WGS sequence"/>
</dbReference>
<organism evidence="1 2">
    <name type="scientific">Cryobacterium psychrotolerans</name>
    <dbReference type="NCBI Taxonomy" id="386301"/>
    <lineage>
        <taxon>Bacteria</taxon>
        <taxon>Bacillati</taxon>
        <taxon>Actinomycetota</taxon>
        <taxon>Actinomycetes</taxon>
        <taxon>Micrococcales</taxon>
        <taxon>Microbacteriaceae</taxon>
        <taxon>Cryobacterium</taxon>
    </lineage>
</organism>
<gene>
    <name evidence="1" type="ORF">SAMN05216282_103168</name>
</gene>
<dbReference type="AlphaFoldDB" id="A0A1G8ZQZ4"/>
<evidence type="ECO:0000313" key="2">
    <source>
        <dbReference type="Proteomes" id="UP000198701"/>
    </source>
</evidence>